<evidence type="ECO:0000256" key="7">
    <source>
        <dbReference type="SAM" id="Phobius"/>
    </source>
</evidence>
<feature type="transmembrane region" description="Helical" evidence="7">
    <location>
        <begin position="670"/>
        <end position="692"/>
    </location>
</feature>
<feature type="region of interest" description="Disordered" evidence="6">
    <location>
        <begin position="1"/>
        <end position="27"/>
    </location>
</feature>
<dbReference type="Proteomes" id="UP001224775">
    <property type="component" value="Unassembled WGS sequence"/>
</dbReference>
<dbReference type="InterPro" id="IPR002528">
    <property type="entry name" value="MATE_fam"/>
</dbReference>
<evidence type="ECO:0000256" key="2">
    <source>
        <dbReference type="ARBA" id="ARBA00010199"/>
    </source>
</evidence>
<comment type="caution">
    <text evidence="8">The sequence shown here is derived from an EMBL/GenBank/DDBJ whole genome shotgun (WGS) entry which is preliminary data.</text>
</comment>
<dbReference type="Pfam" id="PF01554">
    <property type="entry name" value="MatE"/>
    <property type="match status" value="1"/>
</dbReference>
<dbReference type="InterPro" id="IPR044644">
    <property type="entry name" value="DinF-like"/>
</dbReference>
<comment type="similarity">
    <text evidence="2">Belongs to the multi antimicrobial extrusion (MATE) (TC 2.A.66.1) family.</text>
</comment>
<evidence type="ECO:0000256" key="6">
    <source>
        <dbReference type="SAM" id="MobiDB-lite"/>
    </source>
</evidence>
<dbReference type="AlphaFoldDB" id="A0AAD8Y2K5"/>
<evidence type="ECO:0000313" key="9">
    <source>
        <dbReference type="Proteomes" id="UP001224775"/>
    </source>
</evidence>
<keyword evidence="9" id="KW-1185">Reference proteome</keyword>
<keyword evidence="5 7" id="KW-0472">Membrane</keyword>
<evidence type="ECO:0000313" key="8">
    <source>
        <dbReference type="EMBL" id="KAK1738474.1"/>
    </source>
</evidence>
<comment type="subcellular location">
    <subcellularLocation>
        <location evidence="1">Membrane</location>
        <topology evidence="1">Multi-pass membrane protein</topology>
    </subcellularLocation>
</comment>
<dbReference type="EMBL" id="JATAAI010000021">
    <property type="protein sequence ID" value="KAK1738474.1"/>
    <property type="molecule type" value="Genomic_DNA"/>
</dbReference>
<evidence type="ECO:0000256" key="1">
    <source>
        <dbReference type="ARBA" id="ARBA00004141"/>
    </source>
</evidence>
<gene>
    <name evidence="8" type="ORF">QTG54_011143</name>
</gene>
<dbReference type="GO" id="GO:0016020">
    <property type="term" value="C:membrane"/>
    <property type="evidence" value="ECO:0007669"/>
    <property type="project" value="UniProtKB-SubCell"/>
</dbReference>
<keyword evidence="4 7" id="KW-1133">Transmembrane helix</keyword>
<evidence type="ECO:0000256" key="5">
    <source>
        <dbReference type="ARBA" id="ARBA00023136"/>
    </source>
</evidence>
<protein>
    <submittedName>
        <fullName evidence="8">Multidrug and toxic compound extrusion (MATE) family protein</fullName>
    </submittedName>
</protein>
<dbReference type="GO" id="GO:0042910">
    <property type="term" value="F:xenobiotic transmembrane transporter activity"/>
    <property type="evidence" value="ECO:0007669"/>
    <property type="project" value="InterPro"/>
</dbReference>
<proteinExistence type="inferred from homology"/>
<feature type="transmembrane region" description="Helical" evidence="7">
    <location>
        <begin position="422"/>
        <end position="445"/>
    </location>
</feature>
<accession>A0AAD8Y2K5</accession>
<feature type="transmembrane region" description="Helical" evidence="7">
    <location>
        <begin position="327"/>
        <end position="347"/>
    </location>
</feature>
<feature type="region of interest" description="Disordered" evidence="6">
    <location>
        <begin position="805"/>
        <end position="848"/>
    </location>
</feature>
<evidence type="ECO:0000256" key="4">
    <source>
        <dbReference type="ARBA" id="ARBA00022989"/>
    </source>
</evidence>
<dbReference type="PANTHER" id="PTHR42893:SF9">
    <property type="entry name" value="PROTEIN DETOXIFICATION 46, CHLOROPLASTIC"/>
    <property type="match status" value="1"/>
</dbReference>
<feature type="transmembrane region" description="Helical" evidence="7">
    <location>
        <begin position="704"/>
        <end position="721"/>
    </location>
</feature>
<reference evidence="8" key="1">
    <citation type="submission" date="2023-06" db="EMBL/GenBank/DDBJ databases">
        <title>Survivors Of The Sea: Transcriptome response of Skeletonema marinoi to long-term dormancy.</title>
        <authorList>
            <person name="Pinder M.I.M."/>
            <person name="Kourtchenko O."/>
            <person name="Robertson E.K."/>
            <person name="Larsson T."/>
            <person name="Maumus F."/>
            <person name="Osuna-Cruz C.M."/>
            <person name="Vancaester E."/>
            <person name="Stenow R."/>
            <person name="Vandepoele K."/>
            <person name="Ploug H."/>
            <person name="Bruchert V."/>
            <person name="Godhe A."/>
            <person name="Topel M."/>
        </authorList>
    </citation>
    <scope>NUCLEOTIDE SEQUENCE</scope>
    <source>
        <strain evidence="8">R05AC</strain>
    </source>
</reference>
<name>A0AAD8Y2K5_9STRA</name>
<sequence length="874" mass="94495">MKTTTPLSYSVLDSDMNESPFKPANETAETQQQFEQVLSSPELLDPALVLDATIGITQVIESAASSARVDVASLEDAVQVSDLNSYEPSATSDAPVEATVGEGGGELSDDTNVVNTQQHDFNISHDDDLDLTRQIIMKHIEQIGQSEEGTLHWILDDDDDDNEGGEKDGHKQPSQQDNLLKEIAEAKAAATTTIAAVATATTITQGAVSDDTSTISQSVSSSPIVKEINTPSVAKILKFTLPAIGVWLCSPVLSMIDTASVGLLSGTAQQAALNPAISVTDYGALAVAFMYTATTNLIAAAQAQDQDDGKEVDAPRTTLTLITAMKLALVVGSVFGVGLSFFGNTLLRSLIGNDSLDPAVMAAALRYVRIRCLGMPAALVIGTAQSACLGMQDVKSPLYVLLAAAIINFCGDVIMVPNSNPWVGGAAGAAWATVFSQYGALIMFWRWMTTRPKVGVDKGKGLKLNWKKLGGIFGSKKHGNIIHEEDETKRVDVTQGIMELTGTSAEGKSRRKQFRAFLGSKNLLKGIRLQSSYESLHSAKEEQPASVKSSPKTRGFLADGKLTFRDYLSVSKIDAPTAKEFAPFVIPVTTTSIGRISGYIAMSHVASSTLGTFDMAAHQIIFSIFCCLTPIVDALSQVAQSFVPSIHGIKAKSEARANALRKTINNFRKVGACFGVLLVSLVSMIPLISQYFTSDPLVMQKVNGAIPGVALFLIVNGLMCAGEGSLLGQKDLVFLRNSYALFFFTVPAYMLRLKYRALAGLQTHPAYYQRTNYHWQSKPHHYTKLSNMKPPSKHGLERKFKPWRKGKSAKFETTKKPNASQKNQLRGQKRLLSKLENNQASAESIEGVKQKIAQIEKDIAEYEAREREKKNAVK</sequence>
<feature type="compositionally biased region" description="Polar residues" evidence="6">
    <location>
        <begin position="816"/>
        <end position="826"/>
    </location>
</feature>
<dbReference type="GO" id="GO:0015297">
    <property type="term" value="F:antiporter activity"/>
    <property type="evidence" value="ECO:0007669"/>
    <property type="project" value="InterPro"/>
</dbReference>
<evidence type="ECO:0000256" key="3">
    <source>
        <dbReference type="ARBA" id="ARBA00022692"/>
    </source>
</evidence>
<dbReference type="PANTHER" id="PTHR42893">
    <property type="entry name" value="PROTEIN DETOXIFICATION 44, CHLOROPLASTIC-RELATED"/>
    <property type="match status" value="1"/>
</dbReference>
<feature type="region of interest" description="Disordered" evidence="6">
    <location>
        <begin position="148"/>
        <end position="177"/>
    </location>
</feature>
<keyword evidence="3 7" id="KW-0812">Transmembrane</keyword>
<feature type="transmembrane region" description="Helical" evidence="7">
    <location>
        <begin position="733"/>
        <end position="751"/>
    </location>
</feature>
<organism evidence="8 9">
    <name type="scientific">Skeletonema marinoi</name>
    <dbReference type="NCBI Taxonomy" id="267567"/>
    <lineage>
        <taxon>Eukaryota</taxon>
        <taxon>Sar</taxon>
        <taxon>Stramenopiles</taxon>
        <taxon>Ochrophyta</taxon>
        <taxon>Bacillariophyta</taxon>
        <taxon>Coscinodiscophyceae</taxon>
        <taxon>Thalassiosirophycidae</taxon>
        <taxon>Thalassiosirales</taxon>
        <taxon>Skeletonemataceae</taxon>
        <taxon>Skeletonema</taxon>
        <taxon>Skeletonema marinoi-dohrnii complex</taxon>
    </lineage>
</organism>
<feature type="transmembrane region" description="Helical" evidence="7">
    <location>
        <begin position="398"/>
        <end position="416"/>
    </location>
</feature>